<evidence type="ECO:0000256" key="2">
    <source>
        <dbReference type="ARBA" id="ARBA00010916"/>
    </source>
</evidence>
<evidence type="ECO:0000256" key="4">
    <source>
        <dbReference type="ARBA" id="ARBA00022853"/>
    </source>
</evidence>
<dbReference type="AlphaFoldDB" id="A0AAN6X3N2"/>
<organism evidence="11 12">
    <name type="scientific">Podospora australis</name>
    <dbReference type="NCBI Taxonomy" id="1536484"/>
    <lineage>
        <taxon>Eukaryota</taxon>
        <taxon>Fungi</taxon>
        <taxon>Dikarya</taxon>
        <taxon>Ascomycota</taxon>
        <taxon>Pezizomycotina</taxon>
        <taxon>Sordariomycetes</taxon>
        <taxon>Sordariomycetidae</taxon>
        <taxon>Sordariales</taxon>
        <taxon>Podosporaceae</taxon>
        <taxon>Podospora</taxon>
    </lineage>
</organism>
<reference evidence="11" key="1">
    <citation type="journal article" date="2023" name="Mol. Phylogenet. Evol.">
        <title>Genome-scale phylogeny and comparative genomics of the fungal order Sordariales.</title>
        <authorList>
            <person name="Hensen N."/>
            <person name="Bonometti L."/>
            <person name="Westerberg I."/>
            <person name="Brannstrom I.O."/>
            <person name="Guillou S."/>
            <person name="Cros-Aarteil S."/>
            <person name="Calhoun S."/>
            <person name="Haridas S."/>
            <person name="Kuo A."/>
            <person name="Mondo S."/>
            <person name="Pangilinan J."/>
            <person name="Riley R."/>
            <person name="LaButti K."/>
            <person name="Andreopoulos B."/>
            <person name="Lipzen A."/>
            <person name="Chen C."/>
            <person name="Yan M."/>
            <person name="Daum C."/>
            <person name="Ng V."/>
            <person name="Clum A."/>
            <person name="Steindorff A."/>
            <person name="Ohm R.A."/>
            <person name="Martin F."/>
            <person name="Silar P."/>
            <person name="Natvig D.O."/>
            <person name="Lalanne C."/>
            <person name="Gautier V."/>
            <person name="Ament-Velasquez S.L."/>
            <person name="Kruys A."/>
            <person name="Hutchinson M.I."/>
            <person name="Powell A.J."/>
            <person name="Barry K."/>
            <person name="Miller A.N."/>
            <person name="Grigoriev I.V."/>
            <person name="Debuchy R."/>
            <person name="Gladieux P."/>
            <person name="Hiltunen Thoren M."/>
            <person name="Johannesson H."/>
        </authorList>
    </citation>
    <scope>NUCLEOTIDE SEQUENCE</scope>
    <source>
        <strain evidence="11">PSN309</strain>
    </source>
</reference>
<evidence type="ECO:0000256" key="9">
    <source>
        <dbReference type="RuleBase" id="RU368022"/>
    </source>
</evidence>
<evidence type="ECO:0000313" key="11">
    <source>
        <dbReference type="EMBL" id="KAK4193414.1"/>
    </source>
</evidence>
<evidence type="ECO:0000256" key="1">
    <source>
        <dbReference type="ARBA" id="ARBA00004123"/>
    </source>
</evidence>
<evidence type="ECO:0000313" key="12">
    <source>
        <dbReference type="Proteomes" id="UP001302126"/>
    </source>
</evidence>
<evidence type="ECO:0000256" key="5">
    <source>
        <dbReference type="ARBA" id="ARBA00023015"/>
    </source>
</evidence>
<comment type="subunit">
    <text evidence="9">Component of the NuA4 histone acetyltransferase complex.</text>
</comment>
<dbReference type="PANTHER" id="PTHR13476">
    <property type="entry name" value="CHROMATIN MODIFICATION-RELATED PROTEIN MEAF6"/>
    <property type="match status" value="1"/>
</dbReference>
<comment type="similarity">
    <text evidence="2 9">Belongs to the EAF6 family.</text>
</comment>
<evidence type="ECO:0000256" key="6">
    <source>
        <dbReference type="ARBA" id="ARBA00023054"/>
    </source>
</evidence>
<feature type="region of interest" description="Disordered" evidence="10">
    <location>
        <begin position="114"/>
        <end position="191"/>
    </location>
</feature>
<keyword evidence="12" id="KW-1185">Reference proteome</keyword>
<evidence type="ECO:0000256" key="8">
    <source>
        <dbReference type="ARBA" id="ARBA00023242"/>
    </source>
</evidence>
<dbReference type="GO" id="GO:0006281">
    <property type="term" value="P:DNA repair"/>
    <property type="evidence" value="ECO:0007669"/>
    <property type="project" value="UniProtKB-UniRule"/>
</dbReference>
<dbReference type="InterPro" id="IPR015418">
    <property type="entry name" value="Eaf6"/>
</dbReference>
<keyword evidence="4 9" id="KW-0156">Chromatin regulator</keyword>
<dbReference type="GO" id="GO:0035267">
    <property type="term" value="C:NuA4 histone acetyltransferase complex"/>
    <property type="evidence" value="ECO:0007669"/>
    <property type="project" value="UniProtKB-UniRule"/>
</dbReference>
<keyword evidence="7 9" id="KW-0804">Transcription</keyword>
<comment type="function">
    <text evidence="9">Component of the NuA4 histone acetyltransferase complex which is involved in transcriptional activation of selected genes principally by acetylation of nucleosomal histone H4 and H2A. The NuA4 complex is also involved in DNA repair.</text>
</comment>
<dbReference type="GO" id="GO:0005634">
    <property type="term" value="C:nucleus"/>
    <property type="evidence" value="ECO:0007669"/>
    <property type="project" value="UniProtKB-SubCell"/>
</dbReference>
<gene>
    <name evidence="11" type="ORF">QBC35DRAFT_481521</name>
</gene>
<keyword evidence="5 9" id="KW-0805">Transcription regulation</keyword>
<accession>A0AAN6X3N2</accession>
<keyword evidence="6" id="KW-0175">Coiled coil</keyword>
<dbReference type="Pfam" id="PF09340">
    <property type="entry name" value="NuA4"/>
    <property type="match status" value="1"/>
</dbReference>
<proteinExistence type="inferred from homology"/>
<sequence length="191" mass="19409">MRSVLFVSLFSKRFVVNTKGWKANRNDHGEQAATEDRILQMETAYLENTPSGNIITGFDNYTKGGAATSAAAARKKTGSGSLTDPANRVFSRSSISYNPAAAAAAQAAALSLQTNGGSGTNADSTPASTPGPTPASGGATPTSGKAGGGGNSRKNKKSISKNVLDGDGVGESETDGPGPKKIRTNFGAVRK</sequence>
<feature type="compositionally biased region" description="Polar residues" evidence="10">
    <location>
        <begin position="114"/>
        <end position="123"/>
    </location>
</feature>
<keyword evidence="9" id="KW-0234">DNA repair</keyword>
<evidence type="ECO:0000256" key="3">
    <source>
        <dbReference type="ARBA" id="ARBA00018504"/>
    </source>
</evidence>
<evidence type="ECO:0000256" key="7">
    <source>
        <dbReference type="ARBA" id="ARBA00023163"/>
    </source>
</evidence>
<reference evidence="11" key="2">
    <citation type="submission" date="2023-05" db="EMBL/GenBank/DDBJ databases">
        <authorList>
            <consortium name="Lawrence Berkeley National Laboratory"/>
            <person name="Steindorff A."/>
            <person name="Hensen N."/>
            <person name="Bonometti L."/>
            <person name="Westerberg I."/>
            <person name="Brannstrom I.O."/>
            <person name="Guillou S."/>
            <person name="Cros-Aarteil S."/>
            <person name="Calhoun S."/>
            <person name="Haridas S."/>
            <person name="Kuo A."/>
            <person name="Mondo S."/>
            <person name="Pangilinan J."/>
            <person name="Riley R."/>
            <person name="Labutti K."/>
            <person name="Andreopoulos B."/>
            <person name="Lipzen A."/>
            <person name="Chen C."/>
            <person name="Yanf M."/>
            <person name="Daum C."/>
            <person name="Ng V."/>
            <person name="Clum A."/>
            <person name="Ohm R."/>
            <person name="Martin F."/>
            <person name="Silar P."/>
            <person name="Natvig D."/>
            <person name="Lalanne C."/>
            <person name="Gautier V."/>
            <person name="Ament-Velasquez S.L."/>
            <person name="Kruys A."/>
            <person name="Hutchinson M.I."/>
            <person name="Powell A.J."/>
            <person name="Barry K."/>
            <person name="Miller A.N."/>
            <person name="Grigoriev I.V."/>
            <person name="Debuchy R."/>
            <person name="Gladieux P."/>
            <person name="Thoren M.H."/>
            <person name="Johannesson H."/>
        </authorList>
    </citation>
    <scope>NUCLEOTIDE SEQUENCE</scope>
    <source>
        <strain evidence="11">PSN309</strain>
    </source>
</reference>
<evidence type="ECO:0000256" key="10">
    <source>
        <dbReference type="SAM" id="MobiDB-lite"/>
    </source>
</evidence>
<comment type="subcellular location">
    <subcellularLocation>
        <location evidence="1 9">Nucleus</location>
    </subcellularLocation>
</comment>
<name>A0AAN6X3N2_9PEZI</name>
<dbReference type="GO" id="GO:0006325">
    <property type="term" value="P:chromatin organization"/>
    <property type="evidence" value="ECO:0007669"/>
    <property type="project" value="UniProtKB-KW"/>
</dbReference>
<keyword evidence="9" id="KW-0227">DNA damage</keyword>
<protein>
    <recommendedName>
        <fullName evidence="3 9">Chromatin modification-related protein EAF6</fullName>
    </recommendedName>
</protein>
<feature type="compositionally biased region" description="Low complexity" evidence="10">
    <location>
        <begin position="124"/>
        <end position="144"/>
    </location>
</feature>
<dbReference type="EMBL" id="MU864351">
    <property type="protein sequence ID" value="KAK4193414.1"/>
    <property type="molecule type" value="Genomic_DNA"/>
</dbReference>
<dbReference type="Proteomes" id="UP001302126">
    <property type="component" value="Unassembled WGS sequence"/>
</dbReference>
<keyword evidence="8 9" id="KW-0539">Nucleus</keyword>
<comment type="caution">
    <text evidence="11">The sequence shown here is derived from an EMBL/GenBank/DDBJ whole genome shotgun (WGS) entry which is preliminary data.</text>
</comment>